<feature type="region of interest" description="Disordered" evidence="1">
    <location>
        <begin position="1"/>
        <end position="217"/>
    </location>
</feature>
<feature type="compositionally biased region" description="Basic and acidic residues" evidence="1">
    <location>
        <begin position="99"/>
        <end position="113"/>
    </location>
</feature>
<dbReference type="EMBL" id="JAEPQZ010000001">
    <property type="protein sequence ID" value="KAG2185852.1"/>
    <property type="molecule type" value="Genomic_DNA"/>
</dbReference>
<feature type="compositionally biased region" description="Polar residues" evidence="1">
    <location>
        <begin position="124"/>
        <end position="137"/>
    </location>
</feature>
<protein>
    <submittedName>
        <fullName evidence="2">Uncharacterized protein</fullName>
    </submittedName>
</protein>
<sequence length="531" mass="60568">MLSRPKHSTGDVRQSSGNMIYDDIPEQQGHSSLDYPGFDYMQSNNSSFDSQPPPAPPMHGYRDAGYMPSENLDSEPASDEETVKSKTRKSFSNLFQKKKNNDDKKQRAQADRKGRSRAASRASQVSTDGDGSFTQPTHGYYAPSGEANRAKQFGRSPDHPPPPPMLPQDSYTSSLAPSLAASTIRTTTPASATLDQDDSTHTSPSLETSTRQLKTRSLQDPKHALVELHRELTIKKEMLEQYHQENHRLMKEKEVLFKTIEKRDVERQKLLQNFDEYLTSVRATPDTLQTIYDKIHVLKATIKGVAEELGQKADKKLCTKILRDKFWVNMEEPIGKLGNPLKRRHIIMLTEKYIMDQLVESIFCLVSYPGLAIDESYSELFTWVEGQDERFATRLRQEMARVVATRTKGDDTDVVVKQEKERVLRFLCQRLALAFPFIMIRDKEEPDPQKRFVAKFRRIVDQAFILSLAMKGQEVDITTGQILVGEQEFDASIMEAEQGKDTGIVQFCIYPPFIDRTGHRRFLEKAKVYCT</sequence>
<name>A0A8H7Q4L5_MORIS</name>
<feature type="compositionally biased region" description="Low complexity" evidence="1">
    <location>
        <begin position="170"/>
        <end position="183"/>
    </location>
</feature>
<dbReference type="Proteomes" id="UP000654370">
    <property type="component" value="Unassembled WGS sequence"/>
</dbReference>
<comment type="caution">
    <text evidence="2">The sequence shown here is derived from an EMBL/GenBank/DDBJ whole genome shotgun (WGS) entry which is preliminary data.</text>
</comment>
<reference evidence="2" key="1">
    <citation type="submission" date="2020-12" db="EMBL/GenBank/DDBJ databases">
        <title>Metabolic potential, ecology and presence of endohyphal bacteria is reflected in genomic diversity of Mucoromycotina.</title>
        <authorList>
            <person name="Muszewska A."/>
            <person name="Okrasinska A."/>
            <person name="Steczkiewicz K."/>
            <person name="Drgas O."/>
            <person name="Orlowska M."/>
            <person name="Perlinska-Lenart U."/>
            <person name="Aleksandrzak-Piekarczyk T."/>
            <person name="Szatraj K."/>
            <person name="Zielenkiewicz U."/>
            <person name="Pilsyk S."/>
            <person name="Malc E."/>
            <person name="Mieczkowski P."/>
            <person name="Kruszewska J.S."/>
            <person name="Biernat P."/>
            <person name="Pawlowska J."/>
        </authorList>
    </citation>
    <scope>NUCLEOTIDE SEQUENCE</scope>
    <source>
        <strain evidence="2">WA0000067209</strain>
    </source>
</reference>
<evidence type="ECO:0000256" key="1">
    <source>
        <dbReference type="SAM" id="MobiDB-lite"/>
    </source>
</evidence>
<dbReference type="AlphaFoldDB" id="A0A8H7Q4L5"/>
<evidence type="ECO:0000313" key="3">
    <source>
        <dbReference type="Proteomes" id="UP000654370"/>
    </source>
</evidence>
<feature type="compositionally biased region" description="Polar residues" evidence="1">
    <location>
        <begin position="201"/>
        <end position="216"/>
    </location>
</feature>
<organism evidence="2 3">
    <name type="scientific">Mortierella isabellina</name>
    <name type="common">Filamentous fungus</name>
    <name type="synonym">Umbelopsis isabellina</name>
    <dbReference type="NCBI Taxonomy" id="91625"/>
    <lineage>
        <taxon>Eukaryota</taxon>
        <taxon>Fungi</taxon>
        <taxon>Fungi incertae sedis</taxon>
        <taxon>Mucoromycota</taxon>
        <taxon>Mucoromycotina</taxon>
        <taxon>Umbelopsidomycetes</taxon>
        <taxon>Umbelopsidales</taxon>
        <taxon>Umbelopsidaceae</taxon>
        <taxon>Umbelopsis</taxon>
    </lineage>
</organism>
<dbReference type="OrthoDB" id="2368002at2759"/>
<gene>
    <name evidence="2" type="ORF">INT43_002290</name>
</gene>
<evidence type="ECO:0000313" key="2">
    <source>
        <dbReference type="EMBL" id="KAG2185852.1"/>
    </source>
</evidence>
<keyword evidence="3" id="KW-1185">Reference proteome</keyword>
<feature type="compositionally biased region" description="Polar residues" evidence="1">
    <location>
        <begin position="41"/>
        <end position="50"/>
    </location>
</feature>
<feature type="compositionally biased region" description="Polar residues" evidence="1">
    <location>
        <begin position="184"/>
        <end position="194"/>
    </location>
</feature>
<accession>A0A8H7Q4L5</accession>
<proteinExistence type="predicted"/>